<evidence type="ECO:0000313" key="3">
    <source>
        <dbReference type="Proteomes" id="UP000244073"/>
    </source>
</evidence>
<dbReference type="Proteomes" id="UP000244073">
    <property type="component" value="Unassembled WGS sequence"/>
</dbReference>
<protein>
    <submittedName>
        <fullName evidence="2">Uncharacterized protein</fullName>
    </submittedName>
</protein>
<proteinExistence type="predicted"/>
<comment type="caution">
    <text evidence="2">The sequence shown here is derived from an EMBL/GenBank/DDBJ whole genome shotgun (WGS) entry which is preliminary data.</text>
</comment>
<reference evidence="2 3" key="1">
    <citation type="journal article" date="2018" name="Proc. Natl. Acad. Sci. U.S.A.">
        <title>Linking secondary metabolites to gene clusters through genome sequencing of six diverse Aspergillus species.</title>
        <authorList>
            <person name="Kaerboelling I."/>
            <person name="Vesth T.C."/>
            <person name="Frisvad J.C."/>
            <person name="Nybo J.L."/>
            <person name="Theobald S."/>
            <person name="Kuo A."/>
            <person name="Bowyer P."/>
            <person name="Matsuda Y."/>
            <person name="Mondo S."/>
            <person name="Lyhne E.K."/>
            <person name="Kogle M.E."/>
            <person name="Clum A."/>
            <person name="Lipzen A."/>
            <person name="Salamov A."/>
            <person name="Ngan C.Y."/>
            <person name="Daum C."/>
            <person name="Chiniquy J."/>
            <person name="Barry K."/>
            <person name="LaButti K."/>
            <person name="Haridas S."/>
            <person name="Simmons B.A."/>
            <person name="Magnuson J.K."/>
            <person name="Mortensen U.H."/>
            <person name="Larsen T.O."/>
            <person name="Grigoriev I.V."/>
            <person name="Baker S.E."/>
            <person name="Andersen M.R."/>
        </authorList>
    </citation>
    <scope>NUCLEOTIDE SEQUENCE [LARGE SCALE GENOMIC DNA]</scope>
    <source>
        <strain evidence="2 3">IBT 24754</strain>
    </source>
</reference>
<keyword evidence="1" id="KW-1133">Transmembrane helix</keyword>
<dbReference type="EMBL" id="MSFN02000004">
    <property type="protein sequence ID" value="PTU20846.1"/>
    <property type="molecule type" value="Genomic_DNA"/>
</dbReference>
<name>A0A2T5LX28_9EURO</name>
<keyword evidence="1" id="KW-0812">Transmembrane</keyword>
<dbReference type="AlphaFoldDB" id="A0A2T5LX28"/>
<organism evidence="2 3">
    <name type="scientific">Aspergillus ochraceoroseus IBT 24754</name>
    <dbReference type="NCBI Taxonomy" id="1392256"/>
    <lineage>
        <taxon>Eukaryota</taxon>
        <taxon>Fungi</taxon>
        <taxon>Dikarya</taxon>
        <taxon>Ascomycota</taxon>
        <taxon>Pezizomycotina</taxon>
        <taxon>Eurotiomycetes</taxon>
        <taxon>Eurotiomycetidae</taxon>
        <taxon>Eurotiales</taxon>
        <taxon>Aspergillaceae</taxon>
        <taxon>Aspergillus</taxon>
        <taxon>Aspergillus subgen. Nidulantes</taxon>
    </lineage>
</organism>
<accession>A0A2T5LX28</accession>
<dbReference type="GeneID" id="63816826"/>
<dbReference type="RefSeq" id="XP_040752238.1">
    <property type="nucleotide sequence ID" value="XM_040899944.1"/>
</dbReference>
<keyword evidence="1" id="KW-0472">Membrane</keyword>
<evidence type="ECO:0000256" key="1">
    <source>
        <dbReference type="SAM" id="Phobius"/>
    </source>
</evidence>
<gene>
    <name evidence="2" type="ORF">P175DRAFT_0532209</name>
</gene>
<evidence type="ECO:0000313" key="2">
    <source>
        <dbReference type="EMBL" id="PTU20846.1"/>
    </source>
</evidence>
<dbReference type="VEuPathDB" id="FungiDB:P175DRAFT_0532209"/>
<sequence>MCYKTHTYSKDAISAKCRQTDVNALVDIFPSGYFGIAFTPSVHLALATGLVLVPANSQHSYTRIQPIPHGGISPYSGSSIGCLDTRYPAWGISATAGSGWVRVAVNCVITAGGYFQPGFEEPRKVTEARYTRE</sequence>
<feature type="transmembrane region" description="Helical" evidence="1">
    <location>
        <begin position="33"/>
        <end position="53"/>
    </location>
</feature>